<feature type="transmembrane region" description="Helical" evidence="6">
    <location>
        <begin position="372"/>
        <end position="394"/>
    </location>
</feature>
<evidence type="ECO:0000256" key="1">
    <source>
        <dbReference type="ARBA" id="ARBA00004651"/>
    </source>
</evidence>
<dbReference type="EMBL" id="JBHTMY010000004">
    <property type="protein sequence ID" value="MFD1316847.1"/>
    <property type="molecule type" value="Genomic_DNA"/>
</dbReference>
<dbReference type="CDD" id="cd13125">
    <property type="entry name" value="MATE_like_10"/>
    <property type="match status" value="1"/>
</dbReference>
<evidence type="ECO:0000313" key="8">
    <source>
        <dbReference type="Proteomes" id="UP001597201"/>
    </source>
</evidence>
<reference evidence="8" key="1">
    <citation type="journal article" date="2019" name="Int. J. Syst. Evol. Microbiol.">
        <title>The Global Catalogue of Microorganisms (GCM) 10K type strain sequencing project: providing services to taxonomists for standard genome sequencing and annotation.</title>
        <authorList>
            <consortium name="The Broad Institute Genomics Platform"/>
            <consortium name="The Broad Institute Genome Sequencing Center for Infectious Disease"/>
            <person name="Wu L."/>
            <person name="Ma J."/>
        </authorList>
    </citation>
    <scope>NUCLEOTIDE SEQUENCE [LARGE SCALE GENOMIC DNA]</scope>
    <source>
        <strain evidence="8">CCUG 61485</strain>
    </source>
</reference>
<keyword evidence="8" id="KW-1185">Reference proteome</keyword>
<evidence type="ECO:0000256" key="5">
    <source>
        <dbReference type="ARBA" id="ARBA00023136"/>
    </source>
</evidence>
<evidence type="ECO:0000256" key="3">
    <source>
        <dbReference type="ARBA" id="ARBA00022692"/>
    </source>
</evidence>
<feature type="transmembrane region" description="Helical" evidence="6">
    <location>
        <begin position="161"/>
        <end position="179"/>
    </location>
</feature>
<evidence type="ECO:0000256" key="4">
    <source>
        <dbReference type="ARBA" id="ARBA00022989"/>
    </source>
</evidence>
<feature type="transmembrane region" description="Helical" evidence="6">
    <location>
        <begin position="185"/>
        <end position="205"/>
    </location>
</feature>
<feature type="transmembrane region" description="Helical" evidence="6">
    <location>
        <begin position="12"/>
        <end position="31"/>
    </location>
</feature>
<comment type="subcellular location">
    <subcellularLocation>
        <location evidence="1">Cell membrane</location>
        <topology evidence="1">Multi-pass membrane protein</topology>
    </subcellularLocation>
</comment>
<keyword evidence="2" id="KW-1003">Cell membrane</keyword>
<feature type="transmembrane region" description="Helical" evidence="6">
    <location>
        <begin position="400"/>
        <end position="419"/>
    </location>
</feature>
<dbReference type="PANTHER" id="PTHR30250:SF11">
    <property type="entry name" value="O-ANTIGEN TRANSPORTER-RELATED"/>
    <property type="match status" value="1"/>
</dbReference>
<dbReference type="RefSeq" id="WP_377180290.1">
    <property type="nucleotide sequence ID" value="NZ_JBHTMY010000004.1"/>
</dbReference>
<name>A0ABW3Y4P3_9FLAO</name>
<feature type="transmembrane region" description="Helical" evidence="6">
    <location>
        <begin position="128"/>
        <end position="149"/>
    </location>
</feature>
<evidence type="ECO:0000256" key="2">
    <source>
        <dbReference type="ARBA" id="ARBA00022475"/>
    </source>
</evidence>
<dbReference type="Proteomes" id="UP001597201">
    <property type="component" value="Unassembled WGS sequence"/>
</dbReference>
<protein>
    <submittedName>
        <fullName evidence="7">O-antigen translocase</fullName>
    </submittedName>
</protein>
<feature type="transmembrane region" description="Helical" evidence="6">
    <location>
        <begin position="37"/>
        <end position="58"/>
    </location>
</feature>
<feature type="transmembrane region" description="Helical" evidence="6">
    <location>
        <begin position="458"/>
        <end position="476"/>
    </location>
</feature>
<accession>A0ABW3Y4P3</accession>
<dbReference type="Pfam" id="PF13440">
    <property type="entry name" value="Polysacc_synt_3"/>
    <property type="match status" value="1"/>
</dbReference>
<gene>
    <name evidence="7" type="ORF">ACFQ39_14570</name>
</gene>
<keyword evidence="5 6" id="KW-0472">Membrane</keyword>
<feature type="transmembrane region" description="Helical" evidence="6">
    <location>
        <begin position="346"/>
        <end position="365"/>
    </location>
</feature>
<dbReference type="InterPro" id="IPR050833">
    <property type="entry name" value="Poly_Biosynth_Transport"/>
</dbReference>
<keyword evidence="4 6" id="KW-1133">Transmembrane helix</keyword>
<feature type="transmembrane region" description="Helical" evidence="6">
    <location>
        <begin position="96"/>
        <end position="116"/>
    </location>
</feature>
<dbReference type="InterPro" id="IPR044550">
    <property type="entry name" value="WzxE"/>
</dbReference>
<feature type="transmembrane region" description="Helical" evidence="6">
    <location>
        <begin position="226"/>
        <end position="251"/>
    </location>
</feature>
<feature type="transmembrane region" description="Helical" evidence="6">
    <location>
        <begin position="263"/>
        <end position="286"/>
    </location>
</feature>
<evidence type="ECO:0000313" key="7">
    <source>
        <dbReference type="EMBL" id="MFD1316847.1"/>
    </source>
</evidence>
<feature type="transmembrane region" description="Helical" evidence="6">
    <location>
        <begin position="431"/>
        <end position="452"/>
    </location>
</feature>
<evidence type="ECO:0000256" key="6">
    <source>
        <dbReference type="SAM" id="Phobius"/>
    </source>
</evidence>
<feature type="transmembrane region" description="Helical" evidence="6">
    <location>
        <begin position="307"/>
        <end position="334"/>
    </location>
</feature>
<dbReference type="PANTHER" id="PTHR30250">
    <property type="entry name" value="PST FAMILY PREDICTED COLANIC ACID TRANSPORTER"/>
    <property type="match status" value="1"/>
</dbReference>
<sequence>MSNQKNSYNQILKATSIFGGVQIFNVLISIIKSKLIAVLVGPAGIGILGLFNTSLNLIGAATNFGLKQSAVRNVALAHESADKKKVSEIISIFRKIVWATGVFGSLTTIILSGYLSQFVFGNKDYQMAFIWLSISLLFNQLTAGQYVLLQGLRKLKLLAKANLIGAAISLIFTIPLYYYYRIDAIVPSIVISSIIIFLVAFFFGNSLKIEKVAVSRDQIVVEGKDMLQMGIALSFSGLVSIGNTFLIKAFINNQGGVSDVGLYTAGFAIITTYVGVIFTAMSTDYYPRLSGVSEDNKKSSLLINHQAEISLILLSPILVTFIVFIHYAIIVLYSSKFVEMDTMLEWAALGMYFKAASWCIAYILLAKGESKLFFINELIANIYGFCLNILGYHFYGLEGLGFGFFIGYIIYLFHMFILANRKYGFEYNSEFIKIFILQFIFGITCLITKKYFQLPYTYISGALIIFLSSWFSIYQLKNKVDFSSVFNQLFKKNNK</sequence>
<organism evidence="7 8">
    <name type="scientific">Namhaeicola litoreus</name>
    <dbReference type="NCBI Taxonomy" id="1052145"/>
    <lineage>
        <taxon>Bacteria</taxon>
        <taxon>Pseudomonadati</taxon>
        <taxon>Bacteroidota</taxon>
        <taxon>Flavobacteriia</taxon>
        <taxon>Flavobacteriales</taxon>
        <taxon>Flavobacteriaceae</taxon>
        <taxon>Namhaeicola</taxon>
    </lineage>
</organism>
<keyword evidence="3 6" id="KW-0812">Transmembrane</keyword>
<proteinExistence type="predicted"/>
<comment type="caution">
    <text evidence="7">The sequence shown here is derived from an EMBL/GenBank/DDBJ whole genome shotgun (WGS) entry which is preliminary data.</text>
</comment>